<comment type="caution">
    <text evidence="2">The sequence shown here is derived from an EMBL/GenBank/DDBJ whole genome shotgun (WGS) entry which is preliminary data.</text>
</comment>
<reference evidence="2 3" key="1">
    <citation type="submission" date="2024-05" db="EMBL/GenBank/DDBJ databases">
        <title>A draft genome resource for the thread blight pathogen Marasmius tenuissimus strain MS-2.</title>
        <authorList>
            <person name="Yulfo-Soto G.E."/>
            <person name="Baruah I.K."/>
            <person name="Amoako-Attah I."/>
            <person name="Bukari Y."/>
            <person name="Meinhardt L.W."/>
            <person name="Bailey B.A."/>
            <person name="Cohen S.P."/>
        </authorList>
    </citation>
    <scope>NUCLEOTIDE SEQUENCE [LARGE SCALE GENOMIC DNA]</scope>
    <source>
        <strain evidence="2 3">MS-2</strain>
    </source>
</reference>
<evidence type="ECO:0000313" key="3">
    <source>
        <dbReference type="Proteomes" id="UP001437256"/>
    </source>
</evidence>
<keyword evidence="3" id="KW-1185">Reference proteome</keyword>
<evidence type="ECO:0000256" key="1">
    <source>
        <dbReference type="SAM" id="MobiDB-lite"/>
    </source>
</evidence>
<accession>A0ABR2ZJ79</accession>
<gene>
    <name evidence="2" type="primary">LCB3_2</name>
    <name evidence="2" type="ORF">AAF712_011791</name>
</gene>
<feature type="region of interest" description="Disordered" evidence="1">
    <location>
        <begin position="1"/>
        <end position="37"/>
    </location>
</feature>
<dbReference type="Proteomes" id="UP001437256">
    <property type="component" value="Unassembled WGS sequence"/>
</dbReference>
<name>A0ABR2ZJ79_9AGAR</name>
<proteinExistence type="predicted"/>
<feature type="compositionally biased region" description="Polar residues" evidence="1">
    <location>
        <begin position="1"/>
        <end position="18"/>
    </location>
</feature>
<dbReference type="EMBL" id="JBBXMP010000137">
    <property type="protein sequence ID" value="KAL0061390.1"/>
    <property type="molecule type" value="Genomic_DNA"/>
</dbReference>
<protein>
    <submittedName>
        <fullName evidence="2">Long-chain base-1-phosphate phosphatase</fullName>
    </submittedName>
</protein>
<organism evidence="2 3">
    <name type="scientific">Marasmius tenuissimus</name>
    <dbReference type="NCBI Taxonomy" id="585030"/>
    <lineage>
        <taxon>Eukaryota</taxon>
        <taxon>Fungi</taxon>
        <taxon>Dikarya</taxon>
        <taxon>Basidiomycota</taxon>
        <taxon>Agaricomycotina</taxon>
        <taxon>Agaricomycetes</taxon>
        <taxon>Agaricomycetidae</taxon>
        <taxon>Agaricales</taxon>
        <taxon>Marasmiineae</taxon>
        <taxon>Marasmiaceae</taxon>
        <taxon>Marasmius</taxon>
    </lineage>
</organism>
<sequence>MQTGRSNGRVTFDLTTEYSEPPTREASPSPSEKQGLLDEKAPLYPGIDFSPGKQPSDIYEQTLPWWRAAIRRQIVKRVEVESKTVARLQVSTFKINSTLKLMEVILHEERTAKSVPRQLFRLYIVFGDPHILYGHVACHVLLWVPRNGTWVSLVELF</sequence>
<evidence type="ECO:0000313" key="2">
    <source>
        <dbReference type="EMBL" id="KAL0061390.1"/>
    </source>
</evidence>